<dbReference type="GO" id="GO:0015627">
    <property type="term" value="C:type II protein secretion system complex"/>
    <property type="evidence" value="ECO:0007669"/>
    <property type="project" value="InterPro"/>
</dbReference>
<feature type="domain" description="Type II secretion system protein GspB C-terminal" evidence="3">
    <location>
        <begin position="221"/>
        <end position="281"/>
    </location>
</feature>
<accession>A0A5Q0TFN7</accession>
<feature type="compositionally biased region" description="Polar residues" evidence="1">
    <location>
        <begin position="173"/>
        <end position="189"/>
    </location>
</feature>
<name>A0A5Q0TFN7_9VIBR</name>
<organism evidence="4 5">
    <name type="scientific">Vibrio algicola</name>
    <dbReference type="NCBI Taxonomy" id="2662262"/>
    <lineage>
        <taxon>Bacteria</taxon>
        <taxon>Pseudomonadati</taxon>
        <taxon>Pseudomonadota</taxon>
        <taxon>Gammaproteobacteria</taxon>
        <taxon>Vibrionales</taxon>
        <taxon>Vibrionaceae</taxon>
        <taxon>Vibrio</taxon>
    </lineage>
</organism>
<dbReference type="AlphaFoldDB" id="A0A5Q0TFN7"/>
<evidence type="ECO:0000256" key="1">
    <source>
        <dbReference type="SAM" id="MobiDB-lite"/>
    </source>
</evidence>
<protein>
    <recommendedName>
        <fullName evidence="3">Type II secretion system protein GspB C-terminal domain-containing protein</fullName>
    </recommendedName>
</protein>
<evidence type="ECO:0000313" key="4">
    <source>
        <dbReference type="EMBL" id="QGA65674.1"/>
    </source>
</evidence>
<keyword evidence="5" id="KW-1185">Reference proteome</keyword>
<keyword evidence="2" id="KW-0812">Transmembrane</keyword>
<dbReference type="RefSeq" id="WP_153447820.1">
    <property type="nucleotide sequence ID" value="NZ_CP045699.1"/>
</dbReference>
<dbReference type="InterPro" id="IPR032389">
    <property type="entry name" value="GspB_C"/>
</dbReference>
<keyword evidence="2" id="KW-1133">Transmembrane helix</keyword>
<evidence type="ECO:0000256" key="2">
    <source>
        <dbReference type="SAM" id="Phobius"/>
    </source>
</evidence>
<dbReference type="Pfam" id="PF16537">
    <property type="entry name" value="T2SSB"/>
    <property type="match status" value="1"/>
</dbReference>
<keyword evidence="2" id="KW-0472">Membrane</keyword>
<evidence type="ECO:0000313" key="5">
    <source>
        <dbReference type="Proteomes" id="UP000348942"/>
    </source>
</evidence>
<gene>
    <name evidence="4" type="ORF">GFB47_09800</name>
</gene>
<feature type="region of interest" description="Disordered" evidence="1">
    <location>
        <begin position="165"/>
        <end position="203"/>
    </location>
</feature>
<reference evidence="4 5" key="1">
    <citation type="submission" date="2019-10" db="EMBL/GenBank/DDBJ databases">
        <title>Vibrio sp. nov., isolated from Coralline algae surface.</title>
        <authorList>
            <person name="Geng Y."/>
            <person name="Zhang X."/>
        </authorList>
    </citation>
    <scope>NUCLEOTIDE SEQUENCE [LARGE SCALE GENOMIC DNA]</scope>
    <source>
        <strain evidence="4 5">SM1977</strain>
    </source>
</reference>
<proteinExistence type="predicted"/>
<dbReference type="Proteomes" id="UP000348942">
    <property type="component" value="Chromosome 1"/>
</dbReference>
<dbReference type="EMBL" id="CP045699">
    <property type="protein sequence ID" value="QGA65674.1"/>
    <property type="molecule type" value="Genomic_DNA"/>
</dbReference>
<feature type="compositionally biased region" description="Low complexity" evidence="1">
    <location>
        <begin position="7"/>
        <end position="20"/>
    </location>
</feature>
<feature type="region of interest" description="Disordered" evidence="1">
    <location>
        <begin position="1"/>
        <end position="20"/>
    </location>
</feature>
<sequence length="287" mass="32169">MSQMMKALQQSEQAHQSQLQPKPDVASYRYVPVQKTARKWLMVALFVLPCLVVLAWLLIKPLITPKPIEKALPTAMVQSKPTAELLPFPSVGDLRPLPAKKIKPKPAVRKVTTVASKPKESKSQGRVIKTNQVNASSEQNQAWNVDDIDMSGVSSDIAERFKQAMEAQEVSDDTPTSISEKSTTQTYKNPKSYASKPQPNPTFDKPMVNLVGNEKRYKGRLPKMNFQTHMYSSKSSSRWLKVNGKDMHEGDWIIDDTVQLEKILPGSLVVHFDGQNIQIPALYEWGG</sequence>
<evidence type="ECO:0000259" key="3">
    <source>
        <dbReference type="Pfam" id="PF16537"/>
    </source>
</evidence>
<feature type="transmembrane region" description="Helical" evidence="2">
    <location>
        <begin position="40"/>
        <end position="59"/>
    </location>
</feature>